<dbReference type="SUPFAM" id="SSF55729">
    <property type="entry name" value="Acyl-CoA N-acyltransferases (Nat)"/>
    <property type="match status" value="1"/>
</dbReference>
<name>A0ABT4VDW5_9HELI</name>
<protein>
    <recommendedName>
        <fullName evidence="3">GNAT family N-acetyltransferase</fullName>
    </recommendedName>
</protein>
<accession>A0ABT4VDW5</accession>
<sequence length="198" mass="23672">MPKSPLLNNIEGKFVNFREVEISDAKFILELRINPKKDRYINKIENNLQKQIDYIKHYKTLQNEWYYIVERKDGTPLGTNSIYPYPIFTEQWKDTKGYVIDDSQGMLSPGRWVMSDESSVLESLESDYLIKKLFFEHFPYDFAAQIVHKDNTRVLNFHKNWGSVEIGFEDSIDHIMLNFYKENFLKNKSKFERMLYGK</sequence>
<dbReference type="Gene3D" id="3.40.630.30">
    <property type="match status" value="1"/>
</dbReference>
<dbReference type="Proteomes" id="UP001210261">
    <property type="component" value="Unassembled WGS sequence"/>
</dbReference>
<comment type="caution">
    <text evidence="1">The sequence shown here is derived from an EMBL/GenBank/DDBJ whole genome shotgun (WGS) entry which is preliminary data.</text>
</comment>
<evidence type="ECO:0000313" key="2">
    <source>
        <dbReference type="Proteomes" id="UP001210261"/>
    </source>
</evidence>
<evidence type="ECO:0000313" key="1">
    <source>
        <dbReference type="EMBL" id="MDA3968884.1"/>
    </source>
</evidence>
<proteinExistence type="predicted"/>
<dbReference type="EMBL" id="JAQHXR010000002">
    <property type="protein sequence ID" value="MDA3968884.1"/>
    <property type="molecule type" value="Genomic_DNA"/>
</dbReference>
<keyword evidence="2" id="KW-1185">Reference proteome</keyword>
<dbReference type="InterPro" id="IPR016181">
    <property type="entry name" value="Acyl_CoA_acyltransferase"/>
</dbReference>
<dbReference type="RefSeq" id="WP_271021177.1">
    <property type="nucleotide sequence ID" value="NZ_JAQHXR010000002.1"/>
</dbReference>
<organism evidence="1 2">
    <name type="scientific">Helicobacter ibis</name>
    <dbReference type="NCBI Taxonomy" id="2962633"/>
    <lineage>
        <taxon>Bacteria</taxon>
        <taxon>Pseudomonadati</taxon>
        <taxon>Campylobacterota</taxon>
        <taxon>Epsilonproteobacteria</taxon>
        <taxon>Campylobacterales</taxon>
        <taxon>Helicobacteraceae</taxon>
        <taxon>Helicobacter</taxon>
    </lineage>
</organism>
<reference evidence="1 2" key="1">
    <citation type="submission" date="2023-01" db="EMBL/GenBank/DDBJ databases">
        <title>Description of Helicobacter ibis sp. nov. isolated from faecal droppings of black-faced ibis (Theristicus melanopis).</title>
        <authorList>
            <person name="Lopez-Cantillo M."/>
            <person name="Vidal-Veuthey B."/>
            <person name="Mella A."/>
            <person name="De La Haba R."/>
            <person name="Collado L."/>
        </authorList>
    </citation>
    <scope>NUCLEOTIDE SEQUENCE [LARGE SCALE GENOMIC DNA]</scope>
    <source>
        <strain evidence="1 2">A82</strain>
    </source>
</reference>
<evidence type="ECO:0008006" key="3">
    <source>
        <dbReference type="Google" id="ProtNLM"/>
    </source>
</evidence>
<gene>
    <name evidence="1" type="ORF">PF021_04250</name>
</gene>